<protein>
    <submittedName>
        <fullName evidence="5">Ribosomal RNA-processing protein 7</fullName>
    </submittedName>
</protein>
<dbReference type="SUPFAM" id="SSF54928">
    <property type="entry name" value="RNA-binding domain, RBD"/>
    <property type="match status" value="1"/>
</dbReference>
<dbReference type="GO" id="GO:0003676">
    <property type="term" value="F:nucleic acid binding"/>
    <property type="evidence" value="ECO:0007669"/>
    <property type="project" value="InterPro"/>
</dbReference>
<name>A0A4R0R418_9APHY</name>
<dbReference type="Pfam" id="PF17799">
    <property type="entry name" value="RRM_Rrp7"/>
    <property type="match status" value="1"/>
</dbReference>
<dbReference type="InterPro" id="IPR040446">
    <property type="entry name" value="RRP7"/>
</dbReference>
<evidence type="ECO:0000259" key="4">
    <source>
        <dbReference type="Pfam" id="PF17799"/>
    </source>
</evidence>
<dbReference type="Pfam" id="PF12923">
    <property type="entry name" value="RRP7"/>
    <property type="match status" value="1"/>
</dbReference>
<dbReference type="Gene3D" id="3.30.70.330">
    <property type="match status" value="1"/>
</dbReference>
<sequence length="330" mass="36645">MSTSTIAGFTPLRVPNASSSTPSTHIIYARLHSGSKKASRKGKEAVLPEGRTLFLVNVPPDATERELVLFFKHAGTVERVIFDGDSGDEQVENVEDEDDSDEDGEGEVEEEDAEAEEDSQPRKKRKTGKGAAKPTAPEVILLPPRPSRTFRKTGGTAHVIFTDDSSISRALAPSKKDRPWPTDPESPVGLAHYAALHASLRPPLDVVKAHADSYMELFDFEQAKKKQQSKYRKGEAIVDDDGFTLVTRGGAYGQTVGGGVGVASKKFQSEVRQGNGKRHRSKKDPQEKEAFYAFQIHEKKRNDLIELRQKWEEDKAKIEKLKSSRKFKPY</sequence>
<comment type="caution">
    <text evidence="5">The sequence shown here is derived from an EMBL/GenBank/DDBJ whole genome shotgun (WGS) entry which is preliminary data.</text>
</comment>
<dbReference type="InterPro" id="IPR012677">
    <property type="entry name" value="Nucleotide-bd_a/b_plait_sf"/>
</dbReference>
<dbReference type="Proteomes" id="UP000292702">
    <property type="component" value="Unassembled WGS sequence"/>
</dbReference>
<evidence type="ECO:0000256" key="2">
    <source>
        <dbReference type="SAM" id="MobiDB-lite"/>
    </source>
</evidence>
<gene>
    <name evidence="5" type="primary">RRP7</name>
    <name evidence="5" type="ORF">EIP91_007672</name>
</gene>
<dbReference type="InterPro" id="IPR040447">
    <property type="entry name" value="RRM_Rrp7"/>
</dbReference>
<keyword evidence="6" id="KW-1185">Reference proteome</keyword>
<dbReference type="EMBL" id="RWJN01000415">
    <property type="protein sequence ID" value="TCD61962.1"/>
    <property type="molecule type" value="Genomic_DNA"/>
</dbReference>
<dbReference type="InterPro" id="IPR024326">
    <property type="entry name" value="RRP7_C"/>
</dbReference>
<evidence type="ECO:0000259" key="3">
    <source>
        <dbReference type="Pfam" id="PF12923"/>
    </source>
</evidence>
<dbReference type="STRING" id="92696.A0A4R0R418"/>
<evidence type="ECO:0000313" key="6">
    <source>
        <dbReference type="Proteomes" id="UP000292702"/>
    </source>
</evidence>
<dbReference type="GO" id="GO:0032545">
    <property type="term" value="C:CURI complex"/>
    <property type="evidence" value="ECO:0007669"/>
    <property type="project" value="TreeGrafter"/>
</dbReference>
<dbReference type="GO" id="GO:0006364">
    <property type="term" value="P:rRNA processing"/>
    <property type="evidence" value="ECO:0007669"/>
    <property type="project" value="TreeGrafter"/>
</dbReference>
<dbReference type="AlphaFoldDB" id="A0A4R0R418"/>
<dbReference type="GO" id="GO:0034456">
    <property type="term" value="C:UTP-C complex"/>
    <property type="evidence" value="ECO:0007669"/>
    <property type="project" value="TreeGrafter"/>
</dbReference>
<dbReference type="InterPro" id="IPR035979">
    <property type="entry name" value="RBD_domain_sf"/>
</dbReference>
<dbReference type="CDD" id="cd12950">
    <property type="entry name" value="RRP7_Rrp7p"/>
    <property type="match status" value="1"/>
</dbReference>
<evidence type="ECO:0000256" key="1">
    <source>
        <dbReference type="ARBA" id="ARBA00006110"/>
    </source>
</evidence>
<dbReference type="Gene3D" id="6.10.250.1770">
    <property type="match status" value="1"/>
</dbReference>
<evidence type="ECO:0000313" key="5">
    <source>
        <dbReference type="EMBL" id="TCD61962.1"/>
    </source>
</evidence>
<feature type="domain" description="Ribosomal RNA-processing protein 7 C-terminal" evidence="3">
    <location>
        <begin position="200"/>
        <end position="330"/>
    </location>
</feature>
<comment type="similarity">
    <text evidence="1">Belongs to the RRP7 family.</text>
</comment>
<feature type="compositionally biased region" description="Acidic residues" evidence="2">
    <location>
        <begin position="85"/>
        <end position="118"/>
    </location>
</feature>
<organism evidence="5 6">
    <name type="scientific">Steccherinum ochraceum</name>
    <dbReference type="NCBI Taxonomy" id="92696"/>
    <lineage>
        <taxon>Eukaryota</taxon>
        <taxon>Fungi</taxon>
        <taxon>Dikarya</taxon>
        <taxon>Basidiomycota</taxon>
        <taxon>Agaricomycotina</taxon>
        <taxon>Agaricomycetes</taxon>
        <taxon>Polyporales</taxon>
        <taxon>Steccherinaceae</taxon>
        <taxon>Steccherinum</taxon>
    </lineage>
</organism>
<dbReference type="OrthoDB" id="5390at2759"/>
<dbReference type="PANTHER" id="PTHR13191:SF0">
    <property type="entry name" value="RIBOSOMAL RNA-PROCESSING PROTEIN 7 HOMOLOG A-RELATED"/>
    <property type="match status" value="1"/>
</dbReference>
<dbReference type="PANTHER" id="PTHR13191">
    <property type="entry name" value="RIBOSOMAL RNA PROCESSING PROTEIN 7-RELATED"/>
    <property type="match status" value="1"/>
</dbReference>
<feature type="region of interest" description="Disordered" evidence="2">
    <location>
        <begin position="1"/>
        <end position="22"/>
    </location>
</feature>
<accession>A0A4R0R418</accession>
<proteinExistence type="inferred from homology"/>
<feature type="region of interest" description="Disordered" evidence="2">
    <location>
        <begin position="82"/>
        <end position="153"/>
    </location>
</feature>
<reference evidence="5 6" key="1">
    <citation type="submission" date="2018-11" db="EMBL/GenBank/DDBJ databases">
        <title>Genome assembly of Steccherinum ochraceum LE-BIN_3174, the white-rot fungus of the Steccherinaceae family (The Residual Polyporoid clade, Polyporales, Basidiomycota).</title>
        <authorList>
            <person name="Fedorova T.V."/>
            <person name="Glazunova O.A."/>
            <person name="Landesman E.O."/>
            <person name="Moiseenko K.V."/>
            <person name="Psurtseva N.V."/>
            <person name="Savinova O.S."/>
            <person name="Shakhova N.V."/>
            <person name="Tyazhelova T.V."/>
            <person name="Vasina D.V."/>
        </authorList>
    </citation>
    <scope>NUCLEOTIDE SEQUENCE [LARGE SCALE GENOMIC DNA]</scope>
    <source>
        <strain evidence="5 6">LE-BIN_3174</strain>
    </source>
</reference>
<dbReference type="GO" id="GO:0000028">
    <property type="term" value="P:ribosomal small subunit assembly"/>
    <property type="evidence" value="ECO:0007669"/>
    <property type="project" value="TreeGrafter"/>
</dbReference>
<feature type="domain" description="Rrp7 RRM-like N-terminal" evidence="4">
    <location>
        <begin position="7"/>
        <end position="176"/>
    </location>
</feature>